<dbReference type="Gene3D" id="3.30.70.100">
    <property type="match status" value="1"/>
</dbReference>
<dbReference type="SMART" id="SM01034">
    <property type="entry name" value="BLUF"/>
    <property type="match status" value="1"/>
</dbReference>
<evidence type="ECO:0000313" key="3">
    <source>
        <dbReference type="Proteomes" id="UP001257914"/>
    </source>
</evidence>
<accession>A0ABU3QZ15</accession>
<dbReference type="Pfam" id="PF04940">
    <property type="entry name" value="BLUF"/>
    <property type="match status" value="1"/>
</dbReference>
<dbReference type="EMBL" id="JAWCUA010000007">
    <property type="protein sequence ID" value="MDU0112701.1"/>
    <property type="molecule type" value="Genomic_DNA"/>
</dbReference>
<evidence type="ECO:0000259" key="1">
    <source>
        <dbReference type="PROSITE" id="PS50925"/>
    </source>
</evidence>
<reference evidence="2 3" key="1">
    <citation type="submission" date="2023-10" db="EMBL/GenBank/DDBJ databases">
        <title>Psychrosphaera aquimaarina strain SW33 isolated from seawater.</title>
        <authorList>
            <person name="Bayburt H."/>
            <person name="Kim J.M."/>
            <person name="Choi B.J."/>
            <person name="Jeon C.O."/>
        </authorList>
    </citation>
    <scope>NUCLEOTIDE SEQUENCE [LARGE SCALE GENOMIC DNA]</scope>
    <source>
        <strain evidence="2 3">KCTC 52743</strain>
    </source>
</reference>
<feature type="domain" description="BLUF" evidence="1">
    <location>
        <begin position="2"/>
        <end position="93"/>
    </location>
</feature>
<comment type="caution">
    <text evidence="2">The sequence shown here is derived from an EMBL/GenBank/DDBJ whole genome shotgun (WGS) entry which is preliminary data.</text>
</comment>
<gene>
    <name evidence="2" type="ORF">RT723_06725</name>
</gene>
<dbReference type="RefSeq" id="WP_315946412.1">
    <property type="nucleotide sequence ID" value="NZ_JAWCUA010000007.1"/>
</dbReference>
<evidence type="ECO:0000313" key="2">
    <source>
        <dbReference type="EMBL" id="MDU0112701.1"/>
    </source>
</evidence>
<dbReference type="Proteomes" id="UP001257914">
    <property type="component" value="Unassembled WGS sequence"/>
</dbReference>
<proteinExistence type="predicted"/>
<dbReference type="SUPFAM" id="SSF54975">
    <property type="entry name" value="Acylphosphatase/BLUF domain-like"/>
    <property type="match status" value="1"/>
</dbReference>
<dbReference type="PROSITE" id="PS50925">
    <property type="entry name" value="BLUF"/>
    <property type="match status" value="1"/>
</dbReference>
<organism evidence="2 3">
    <name type="scientific">Psychrosphaera aquimarina</name>
    <dbReference type="NCBI Taxonomy" id="2044854"/>
    <lineage>
        <taxon>Bacteria</taxon>
        <taxon>Pseudomonadati</taxon>
        <taxon>Pseudomonadota</taxon>
        <taxon>Gammaproteobacteria</taxon>
        <taxon>Alteromonadales</taxon>
        <taxon>Pseudoalteromonadaceae</taxon>
        <taxon>Psychrosphaera</taxon>
    </lineage>
</organism>
<dbReference type="InterPro" id="IPR036046">
    <property type="entry name" value="Acylphosphatase-like_dom_sf"/>
</dbReference>
<keyword evidence="3" id="KW-1185">Reference proteome</keyword>
<dbReference type="InterPro" id="IPR007024">
    <property type="entry name" value="BLUF_domain"/>
</dbReference>
<sequence length="139" mass="15958">MLSRIIYTSTISNDITPKEIEKILTKAQSNNDKKDITGMLYFSRNKFLQCLEGGRVSINETYHTILNDTRHSNIILLNYEEISQRVFSNWSMAYVPESSLSAPINLKYSNSTIFNPSEMSSESIYKMMLELKDVLTSVN</sequence>
<name>A0ABU3QZ15_9GAMM</name>
<protein>
    <submittedName>
        <fullName evidence="2">BLUF domain-containing protein</fullName>
    </submittedName>
</protein>